<evidence type="ECO:0000256" key="4">
    <source>
        <dbReference type="ARBA" id="ARBA00022723"/>
    </source>
</evidence>
<organism evidence="8">
    <name type="scientific">marine sediment metagenome</name>
    <dbReference type="NCBI Taxonomy" id="412755"/>
    <lineage>
        <taxon>unclassified sequences</taxon>
        <taxon>metagenomes</taxon>
        <taxon>ecological metagenomes</taxon>
    </lineage>
</organism>
<dbReference type="SFLD" id="SFLDS00029">
    <property type="entry name" value="Radical_SAM"/>
    <property type="match status" value="1"/>
</dbReference>
<evidence type="ECO:0000313" key="8">
    <source>
        <dbReference type="EMBL" id="KKL88764.1"/>
    </source>
</evidence>
<dbReference type="CDD" id="cd01335">
    <property type="entry name" value="Radical_SAM"/>
    <property type="match status" value="1"/>
</dbReference>
<dbReference type="SFLD" id="SFLDG01386">
    <property type="entry name" value="main_SPASM_domain-containing"/>
    <property type="match status" value="1"/>
</dbReference>
<evidence type="ECO:0000256" key="5">
    <source>
        <dbReference type="ARBA" id="ARBA00023004"/>
    </source>
</evidence>
<evidence type="ECO:0000256" key="3">
    <source>
        <dbReference type="ARBA" id="ARBA00022691"/>
    </source>
</evidence>
<reference evidence="8" key="1">
    <citation type="journal article" date="2015" name="Nature">
        <title>Complex archaea that bridge the gap between prokaryotes and eukaryotes.</title>
        <authorList>
            <person name="Spang A."/>
            <person name="Saw J.H."/>
            <person name="Jorgensen S.L."/>
            <person name="Zaremba-Niedzwiedzka K."/>
            <person name="Martijn J."/>
            <person name="Lind A.E."/>
            <person name="van Eijk R."/>
            <person name="Schleper C."/>
            <person name="Guy L."/>
            <person name="Ettema T.J."/>
        </authorList>
    </citation>
    <scope>NUCLEOTIDE SEQUENCE</scope>
</reference>
<dbReference type="SFLD" id="SFLDG01067">
    <property type="entry name" value="SPASM/twitch_domain_containing"/>
    <property type="match status" value="1"/>
</dbReference>
<keyword evidence="6" id="KW-0411">Iron-sulfur</keyword>
<dbReference type="PANTHER" id="PTHR43787:SF3">
    <property type="entry name" value="ARYLSULFATASE REGULATORY PROTEIN"/>
    <property type="match status" value="1"/>
</dbReference>
<protein>
    <recommendedName>
        <fullName evidence="7">Radical SAM core domain-containing protein</fullName>
    </recommendedName>
</protein>
<gene>
    <name evidence="8" type="ORF">LCGC14_1921430</name>
</gene>
<keyword evidence="5" id="KW-0408">Iron</keyword>
<keyword evidence="3" id="KW-0949">S-adenosyl-L-methionine</keyword>
<dbReference type="EMBL" id="LAZR01020469">
    <property type="protein sequence ID" value="KKL88764.1"/>
    <property type="molecule type" value="Genomic_DNA"/>
</dbReference>
<dbReference type="InterPro" id="IPR013785">
    <property type="entry name" value="Aldolase_TIM"/>
</dbReference>
<evidence type="ECO:0000256" key="2">
    <source>
        <dbReference type="ARBA" id="ARBA00022485"/>
    </source>
</evidence>
<dbReference type="SUPFAM" id="SSF102114">
    <property type="entry name" value="Radical SAM enzymes"/>
    <property type="match status" value="1"/>
</dbReference>
<evidence type="ECO:0000259" key="7">
    <source>
        <dbReference type="Pfam" id="PF04055"/>
    </source>
</evidence>
<dbReference type="InterPro" id="IPR023867">
    <property type="entry name" value="Sulphatase_maturase_rSAM"/>
</dbReference>
<dbReference type="Gene3D" id="3.20.20.70">
    <property type="entry name" value="Aldolase class I"/>
    <property type="match status" value="1"/>
</dbReference>
<dbReference type="NCBIfam" id="TIGR04085">
    <property type="entry name" value="rSAM_more_4Fe4S"/>
    <property type="match status" value="1"/>
</dbReference>
<evidence type="ECO:0000256" key="6">
    <source>
        <dbReference type="ARBA" id="ARBA00023014"/>
    </source>
</evidence>
<comment type="cofactor">
    <cofactor evidence="1">
        <name>[4Fe-4S] cluster</name>
        <dbReference type="ChEBI" id="CHEBI:49883"/>
    </cofactor>
</comment>
<keyword evidence="2" id="KW-0004">4Fe-4S</keyword>
<dbReference type="PANTHER" id="PTHR43787">
    <property type="entry name" value="FEMO COFACTOR BIOSYNTHESIS PROTEIN NIFB-RELATED"/>
    <property type="match status" value="1"/>
</dbReference>
<name>A0A0F9FQI5_9ZZZZ</name>
<dbReference type="AlphaFoldDB" id="A0A0F9FQI5"/>
<proteinExistence type="predicted"/>
<dbReference type="InterPro" id="IPR007197">
    <property type="entry name" value="rSAM"/>
</dbReference>
<accession>A0A0F9FQI5</accession>
<comment type="caution">
    <text evidence="8">The sequence shown here is derived from an EMBL/GenBank/DDBJ whole genome shotgun (WGS) entry which is preliminary data.</text>
</comment>
<feature type="domain" description="Radical SAM core" evidence="7">
    <location>
        <begin position="95"/>
        <end position="240"/>
    </location>
</feature>
<dbReference type="GO" id="GO:0016491">
    <property type="term" value="F:oxidoreductase activity"/>
    <property type="evidence" value="ECO:0007669"/>
    <property type="project" value="InterPro"/>
</dbReference>
<dbReference type="SFLD" id="SFLDG01384">
    <property type="entry name" value="thioether_bond_formation_requi"/>
    <property type="match status" value="1"/>
</dbReference>
<dbReference type="InterPro" id="IPR058240">
    <property type="entry name" value="rSAM_sf"/>
</dbReference>
<dbReference type="UniPathway" id="UPA00782"/>
<evidence type="ECO:0000256" key="1">
    <source>
        <dbReference type="ARBA" id="ARBA00001966"/>
    </source>
</evidence>
<sequence length="446" mass="50363">MKPSRYNVHIPIENDQTIVYNTMSDSRVIVTEELLDAINTCEIQNPNNTLTESQLNQLLDLGMVVDNRLDEKKEFEYWINRIKFDNSVLDITLLTTLSCNMQCTYCFEQGIKNSGNMSKDTADVLCDWLIERLSETHAPRLFVTFFGGEPLVNESIITYVAETLYSRTKTIGVSLELALITNGLLLSESLINKLNEYGLEWIKVTLDGDQETHDQMRPRKGGHGSYQDIMKRLLLIKGAVPIIIGSNYNEKIQKRLPFLYRDLKEKGFSPSDISEIAFKPIQGFVGHEANSTYHIDARTFSMTDLSTFNSLRKEVQSHGYKPFSRIKLGPCEAIRENTYIVDPTGALYKCGAMVGREDLSLGSIFDDFDSVIFGAQNISFMTADPWKHCGDCKFLPICGGGCRTSALSANKAIDGVTCEKAYFENVSTELVKEEVCETQLFVDERR</sequence>
<dbReference type="InterPro" id="IPR023885">
    <property type="entry name" value="4Fe4S-binding_SPASM_dom"/>
</dbReference>
<dbReference type="Pfam" id="PF04055">
    <property type="entry name" value="Radical_SAM"/>
    <property type="match status" value="1"/>
</dbReference>
<keyword evidence="4" id="KW-0479">Metal-binding</keyword>
<dbReference type="GO" id="GO:0051539">
    <property type="term" value="F:4 iron, 4 sulfur cluster binding"/>
    <property type="evidence" value="ECO:0007669"/>
    <property type="project" value="UniProtKB-KW"/>
</dbReference>
<dbReference type="GO" id="GO:0046872">
    <property type="term" value="F:metal ion binding"/>
    <property type="evidence" value="ECO:0007669"/>
    <property type="project" value="UniProtKB-KW"/>
</dbReference>